<protein>
    <recommendedName>
        <fullName evidence="3">Lactoylglutathione lyase</fullName>
    </recommendedName>
</protein>
<proteinExistence type="predicted"/>
<dbReference type="PANTHER" id="PTHR46142:SF8">
    <property type="entry name" value="EXPRESSED PROTEIN"/>
    <property type="match status" value="1"/>
</dbReference>
<reference evidence="1 2" key="1">
    <citation type="submission" date="2024-08" db="EMBL/GenBank/DDBJ databases">
        <title>Insights into the chromosomal genome structure of Flemingia macrophylla.</title>
        <authorList>
            <person name="Ding Y."/>
            <person name="Zhao Y."/>
            <person name="Bi W."/>
            <person name="Wu M."/>
            <person name="Zhao G."/>
            <person name="Gong Y."/>
            <person name="Li W."/>
            <person name="Zhang P."/>
        </authorList>
    </citation>
    <scope>NUCLEOTIDE SEQUENCE [LARGE SCALE GENOMIC DNA]</scope>
    <source>
        <strain evidence="1">DYQJB</strain>
        <tissue evidence="1">Leaf</tissue>
    </source>
</reference>
<keyword evidence="2" id="KW-1185">Reference proteome</keyword>
<gene>
    <name evidence="1" type="ORF">Fmac_022742</name>
</gene>
<dbReference type="PANTHER" id="PTHR46142">
    <property type="match status" value="1"/>
</dbReference>
<evidence type="ECO:0008006" key="3">
    <source>
        <dbReference type="Google" id="ProtNLM"/>
    </source>
</evidence>
<organism evidence="1 2">
    <name type="scientific">Flemingia macrophylla</name>
    <dbReference type="NCBI Taxonomy" id="520843"/>
    <lineage>
        <taxon>Eukaryota</taxon>
        <taxon>Viridiplantae</taxon>
        <taxon>Streptophyta</taxon>
        <taxon>Embryophyta</taxon>
        <taxon>Tracheophyta</taxon>
        <taxon>Spermatophyta</taxon>
        <taxon>Magnoliopsida</taxon>
        <taxon>eudicotyledons</taxon>
        <taxon>Gunneridae</taxon>
        <taxon>Pentapetalae</taxon>
        <taxon>rosids</taxon>
        <taxon>fabids</taxon>
        <taxon>Fabales</taxon>
        <taxon>Fabaceae</taxon>
        <taxon>Papilionoideae</taxon>
        <taxon>50 kb inversion clade</taxon>
        <taxon>NPAAA clade</taxon>
        <taxon>indigoferoid/millettioid clade</taxon>
        <taxon>Phaseoleae</taxon>
        <taxon>Flemingia</taxon>
    </lineage>
</organism>
<dbReference type="Gene3D" id="3.10.180.10">
    <property type="entry name" value="2,3-Dihydroxybiphenyl 1,2-Dioxygenase, domain 1"/>
    <property type="match status" value="1"/>
</dbReference>
<dbReference type="Proteomes" id="UP001603857">
    <property type="component" value="Unassembled WGS sequence"/>
</dbReference>
<dbReference type="InterPro" id="IPR029068">
    <property type="entry name" value="Glyas_Bleomycin-R_OHBP_Dase"/>
</dbReference>
<dbReference type="EMBL" id="JBGMDY010000007">
    <property type="protein sequence ID" value="KAL2329315.1"/>
    <property type="molecule type" value="Genomic_DNA"/>
</dbReference>
<evidence type="ECO:0000313" key="1">
    <source>
        <dbReference type="EMBL" id="KAL2329315.1"/>
    </source>
</evidence>
<dbReference type="SUPFAM" id="SSF54593">
    <property type="entry name" value="Glyoxalase/Bleomycin resistance protein/Dihydroxybiphenyl dioxygenase"/>
    <property type="match status" value="1"/>
</dbReference>
<comment type="caution">
    <text evidence="1">The sequence shown here is derived from an EMBL/GenBank/DDBJ whole genome shotgun (WGS) entry which is preliminary data.</text>
</comment>
<dbReference type="AlphaFoldDB" id="A0ABD1M2E1"/>
<name>A0ABD1M2E1_9FABA</name>
<sequence length="78" mass="9093">MEKRLKEKNVKYMKRTLDAEDGNTMDQIFFNDPDGFMVEICNCDNLKLVPTDSLSKIMLPMDRHIPPVETNQNDHDHA</sequence>
<accession>A0ABD1M2E1</accession>
<evidence type="ECO:0000313" key="2">
    <source>
        <dbReference type="Proteomes" id="UP001603857"/>
    </source>
</evidence>